<evidence type="ECO:0000313" key="2">
    <source>
        <dbReference type="EMBL" id="OQR73973.1"/>
    </source>
</evidence>
<proteinExistence type="predicted"/>
<accession>A0A1V9XKN8</accession>
<dbReference type="InParanoid" id="A0A1V9XKN8"/>
<reference evidence="2 3" key="1">
    <citation type="journal article" date="2017" name="Gigascience">
        <title>Draft genome of the honey bee ectoparasitic mite, Tropilaelaps mercedesae, is shaped by the parasitic life history.</title>
        <authorList>
            <person name="Dong X."/>
            <person name="Armstrong S.D."/>
            <person name="Xia D."/>
            <person name="Makepeace B.L."/>
            <person name="Darby A.C."/>
            <person name="Kadowaki T."/>
        </authorList>
    </citation>
    <scope>NUCLEOTIDE SEQUENCE [LARGE SCALE GENOMIC DNA]</scope>
    <source>
        <strain evidence="2">Wuxi-XJTLU</strain>
    </source>
</reference>
<dbReference type="Proteomes" id="UP000192247">
    <property type="component" value="Unassembled WGS sequence"/>
</dbReference>
<protein>
    <submittedName>
        <fullName evidence="2">Uncharacterized protein</fullName>
    </submittedName>
</protein>
<organism evidence="2 3">
    <name type="scientific">Tropilaelaps mercedesae</name>
    <dbReference type="NCBI Taxonomy" id="418985"/>
    <lineage>
        <taxon>Eukaryota</taxon>
        <taxon>Metazoa</taxon>
        <taxon>Ecdysozoa</taxon>
        <taxon>Arthropoda</taxon>
        <taxon>Chelicerata</taxon>
        <taxon>Arachnida</taxon>
        <taxon>Acari</taxon>
        <taxon>Parasitiformes</taxon>
        <taxon>Mesostigmata</taxon>
        <taxon>Gamasina</taxon>
        <taxon>Dermanyssoidea</taxon>
        <taxon>Laelapidae</taxon>
        <taxon>Tropilaelaps</taxon>
    </lineage>
</organism>
<gene>
    <name evidence="2" type="ORF">BIW11_01046</name>
</gene>
<name>A0A1V9XKN8_9ACAR</name>
<feature type="compositionally biased region" description="Low complexity" evidence="1">
    <location>
        <begin position="47"/>
        <end position="57"/>
    </location>
</feature>
<feature type="compositionally biased region" description="Polar residues" evidence="1">
    <location>
        <begin position="1"/>
        <end position="18"/>
    </location>
</feature>
<comment type="caution">
    <text evidence="2">The sequence shown here is derived from an EMBL/GenBank/DDBJ whole genome shotgun (WGS) entry which is preliminary data.</text>
</comment>
<keyword evidence="3" id="KW-1185">Reference proteome</keyword>
<evidence type="ECO:0000256" key="1">
    <source>
        <dbReference type="SAM" id="MobiDB-lite"/>
    </source>
</evidence>
<feature type="compositionally biased region" description="Polar residues" evidence="1">
    <location>
        <begin position="32"/>
        <end position="41"/>
    </location>
</feature>
<sequence length="193" mass="21089">MHLSVISNPTSPPDQLSSELEPMSTSEDEDLANNNECSTADTAAEHSSLSASSSTTDSDLSSNLNFGYFENGNLNDLSSADTEEAEELIRKAAQALLDRTPLRARQLAQSRSLHSIRTHAPAHLPQSAADYNLQYSLSGRSKTLVRGAHFPSSINKKRFALESHQVSLCSSRLIHDVHLQFFLAFPSMALPLH</sequence>
<evidence type="ECO:0000313" key="3">
    <source>
        <dbReference type="Proteomes" id="UP000192247"/>
    </source>
</evidence>
<dbReference type="EMBL" id="MNPL01008944">
    <property type="protein sequence ID" value="OQR73973.1"/>
    <property type="molecule type" value="Genomic_DNA"/>
</dbReference>
<feature type="region of interest" description="Disordered" evidence="1">
    <location>
        <begin position="1"/>
        <end position="57"/>
    </location>
</feature>
<dbReference type="AlphaFoldDB" id="A0A1V9XKN8"/>